<proteinExistence type="predicted"/>
<feature type="transmembrane region" description="Helical" evidence="2">
    <location>
        <begin position="80"/>
        <end position="104"/>
    </location>
</feature>
<dbReference type="AlphaFoldDB" id="I0WZD6"/>
<name>I0WZD6_RHOOP</name>
<sequence>MILLFTFTGALYGLLAAATFLMLLSTDDPPYDLGGWVIAAISLEIVVVSSLLGAGIGALSRRLGLLGERLKPSPMTTVRLARAGIGLVALLLVVAVIAGAIFVHSKWDEEIKQPQAVLGAGVCAVVAASLAFIAAVLNAVETGANRVQTHSREVERALHERYSDAADQLGDAKATFAKRIGGVYALAAVADDWLEYDPTRTFEAEVAVDLMCSYLRANTTYRDWKDELSKRGEESVREALIVLFREHTYLPEIREKEQKGGRPWPSPDVSFNLDGADLTQIDWTDLRLHSIQLRASDLTQAYLSGSELVDADLTGAKLIDAELINCDLSNSVMEYADLRGANLTGATLKADQLTHVYSGPSPGSGKVTIWPGGLTPPAPRNPDTETKTKTKTSPSQPPQPHGKATRRYHRTQTSTKIDPT</sequence>
<dbReference type="PANTHER" id="PTHR14136">
    <property type="entry name" value="BTB_POZ DOMAIN-CONTAINING PROTEIN KCTD9"/>
    <property type="match status" value="1"/>
</dbReference>
<keyword evidence="2" id="KW-0812">Transmembrane</keyword>
<protein>
    <recommendedName>
        <fullName evidence="5">Pentapeptide repeat-containing protein</fullName>
    </recommendedName>
</protein>
<evidence type="ECO:0008006" key="5">
    <source>
        <dbReference type="Google" id="ProtNLM"/>
    </source>
</evidence>
<dbReference type="SUPFAM" id="SSF141571">
    <property type="entry name" value="Pentapeptide repeat-like"/>
    <property type="match status" value="1"/>
</dbReference>
<gene>
    <name evidence="3" type="ORF">W59_01239</name>
</gene>
<dbReference type="PANTHER" id="PTHR14136:SF17">
    <property type="entry name" value="BTB_POZ DOMAIN-CONTAINING PROTEIN KCTD9"/>
    <property type="match status" value="1"/>
</dbReference>
<organism evidence="3 4">
    <name type="scientific">Rhodococcus opacus RKJ300 = JCM 13270</name>
    <dbReference type="NCBI Taxonomy" id="1165867"/>
    <lineage>
        <taxon>Bacteria</taxon>
        <taxon>Bacillati</taxon>
        <taxon>Actinomycetota</taxon>
        <taxon>Actinomycetes</taxon>
        <taxon>Mycobacteriales</taxon>
        <taxon>Nocardiaceae</taxon>
        <taxon>Rhodococcus</taxon>
    </lineage>
</organism>
<dbReference type="Pfam" id="PF00805">
    <property type="entry name" value="Pentapeptide"/>
    <property type="match status" value="1"/>
</dbReference>
<evidence type="ECO:0000313" key="3">
    <source>
        <dbReference type="EMBL" id="EID81752.1"/>
    </source>
</evidence>
<dbReference type="InterPro" id="IPR051082">
    <property type="entry name" value="Pentapeptide-BTB/POZ_domain"/>
</dbReference>
<dbReference type="RefSeq" id="WP_007295680.1">
    <property type="nucleotide sequence ID" value="NZ_AJJH01000010.1"/>
</dbReference>
<feature type="transmembrane region" description="Helical" evidence="2">
    <location>
        <begin position="116"/>
        <end position="140"/>
    </location>
</feature>
<feature type="compositionally biased region" description="Polar residues" evidence="1">
    <location>
        <begin position="411"/>
        <end position="420"/>
    </location>
</feature>
<evidence type="ECO:0000256" key="2">
    <source>
        <dbReference type="SAM" id="Phobius"/>
    </source>
</evidence>
<reference evidence="3 4" key="1">
    <citation type="journal article" date="2012" name="J. Bacteriol.">
        <title>Draft genome sequence of the nitrophenol-degrading actinomycete Rhodococcus imtechensis RKJ300.</title>
        <authorList>
            <person name="Vikram S."/>
            <person name="Kumar S."/>
            <person name="Subramanian S."/>
            <person name="Raghava G.P."/>
        </authorList>
    </citation>
    <scope>NUCLEOTIDE SEQUENCE [LARGE SCALE GENOMIC DNA]</scope>
    <source>
        <strain evidence="3 4">RKJ300</strain>
    </source>
</reference>
<dbReference type="Gene3D" id="2.160.20.80">
    <property type="entry name" value="E3 ubiquitin-protein ligase SopA"/>
    <property type="match status" value="1"/>
</dbReference>
<feature type="region of interest" description="Disordered" evidence="1">
    <location>
        <begin position="359"/>
        <end position="420"/>
    </location>
</feature>
<dbReference type="InterPro" id="IPR001646">
    <property type="entry name" value="5peptide_repeat"/>
</dbReference>
<accession>I0WZD6</accession>
<dbReference type="EMBL" id="AJJH01000010">
    <property type="protein sequence ID" value="EID81752.1"/>
    <property type="molecule type" value="Genomic_DNA"/>
</dbReference>
<feature type="transmembrane region" description="Helical" evidence="2">
    <location>
        <begin position="33"/>
        <end position="59"/>
    </location>
</feature>
<evidence type="ECO:0000256" key="1">
    <source>
        <dbReference type="SAM" id="MobiDB-lite"/>
    </source>
</evidence>
<keyword evidence="2" id="KW-0472">Membrane</keyword>
<evidence type="ECO:0000313" key="4">
    <source>
        <dbReference type="Proteomes" id="UP000006447"/>
    </source>
</evidence>
<comment type="caution">
    <text evidence="3">The sequence shown here is derived from an EMBL/GenBank/DDBJ whole genome shotgun (WGS) entry which is preliminary data.</text>
</comment>
<keyword evidence="2" id="KW-1133">Transmembrane helix</keyword>
<dbReference type="Proteomes" id="UP000006447">
    <property type="component" value="Unassembled WGS sequence"/>
</dbReference>